<evidence type="ECO:0000256" key="6">
    <source>
        <dbReference type="SAM" id="MobiDB-lite"/>
    </source>
</evidence>
<dbReference type="PANTHER" id="PTHR42647">
    <property type="entry name" value="SBP (S-RIBONUCLEASE BINDING PROTEIN) FAMILY PROTEIN"/>
    <property type="match status" value="1"/>
</dbReference>
<dbReference type="OrthoDB" id="1711136at2759"/>
<evidence type="ECO:0000313" key="8">
    <source>
        <dbReference type="EMBL" id="KAJ1255806.1"/>
    </source>
</evidence>
<keyword evidence="2 4" id="KW-0863">Zinc-finger</keyword>
<dbReference type="InterPro" id="IPR001841">
    <property type="entry name" value="Znf_RING"/>
</dbReference>
<dbReference type="GO" id="GO:0004842">
    <property type="term" value="F:ubiquitin-protein transferase activity"/>
    <property type="evidence" value="ECO:0007669"/>
    <property type="project" value="TreeGrafter"/>
</dbReference>
<keyword evidence="3" id="KW-0862">Zinc</keyword>
<feature type="region of interest" description="Disordered" evidence="6">
    <location>
        <begin position="184"/>
        <end position="215"/>
    </location>
</feature>
<organism evidence="8 9">
    <name type="scientific">Paspalum vaginatum</name>
    <name type="common">seashore paspalum</name>
    <dbReference type="NCBI Taxonomy" id="158149"/>
    <lineage>
        <taxon>Eukaryota</taxon>
        <taxon>Viridiplantae</taxon>
        <taxon>Streptophyta</taxon>
        <taxon>Embryophyta</taxon>
        <taxon>Tracheophyta</taxon>
        <taxon>Spermatophyta</taxon>
        <taxon>Magnoliopsida</taxon>
        <taxon>Liliopsida</taxon>
        <taxon>Poales</taxon>
        <taxon>Poaceae</taxon>
        <taxon>PACMAD clade</taxon>
        <taxon>Panicoideae</taxon>
        <taxon>Andropogonodae</taxon>
        <taxon>Paspaleae</taxon>
        <taxon>Paspalinae</taxon>
        <taxon>Paspalum</taxon>
    </lineage>
</organism>
<proteinExistence type="predicted"/>
<name>A0A9W8CFJ8_9POAL</name>
<keyword evidence="9" id="KW-1185">Reference proteome</keyword>
<evidence type="ECO:0000256" key="5">
    <source>
        <dbReference type="SAM" id="Coils"/>
    </source>
</evidence>
<evidence type="ECO:0000256" key="4">
    <source>
        <dbReference type="PROSITE-ProRule" id="PRU00175"/>
    </source>
</evidence>
<dbReference type="PANTHER" id="PTHR42647:SF68">
    <property type="entry name" value="OS11G0542100 PROTEIN"/>
    <property type="match status" value="1"/>
</dbReference>
<evidence type="ECO:0000256" key="3">
    <source>
        <dbReference type="ARBA" id="ARBA00022833"/>
    </source>
</evidence>
<feature type="coiled-coil region" evidence="5">
    <location>
        <begin position="256"/>
        <end position="283"/>
    </location>
</feature>
<evidence type="ECO:0000256" key="1">
    <source>
        <dbReference type="ARBA" id="ARBA00022723"/>
    </source>
</evidence>
<keyword evidence="1" id="KW-0479">Metal-binding</keyword>
<dbReference type="Gene3D" id="3.30.40.10">
    <property type="entry name" value="Zinc/RING finger domain, C3HC4 (zinc finger)"/>
    <property type="match status" value="1"/>
</dbReference>
<dbReference type="GO" id="GO:0008270">
    <property type="term" value="F:zinc ion binding"/>
    <property type="evidence" value="ECO:0007669"/>
    <property type="project" value="UniProtKB-KW"/>
</dbReference>
<dbReference type="InterPro" id="IPR013083">
    <property type="entry name" value="Znf_RING/FYVE/PHD"/>
</dbReference>
<dbReference type="CDD" id="cd16649">
    <property type="entry name" value="mRING-HC-C3HC5_CGRF1-like"/>
    <property type="match status" value="1"/>
</dbReference>
<dbReference type="EMBL" id="MU629637">
    <property type="protein sequence ID" value="KAJ1255806.1"/>
    <property type="molecule type" value="Genomic_DNA"/>
</dbReference>
<comment type="caution">
    <text evidence="8">The sequence shown here is derived from an EMBL/GenBank/DDBJ whole genome shotgun (WGS) entry which is preliminary data.</text>
</comment>
<dbReference type="Proteomes" id="UP001164776">
    <property type="component" value="Unassembled WGS sequence"/>
</dbReference>
<gene>
    <name evidence="8" type="ORF">BS78_K157700</name>
</gene>
<evidence type="ECO:0000256" key="2">
    <source>
        <dbReference type="ARBA" id="ARBA00022771"/>
    </source>
</evidence>
<reference evidence="8 9" key="1">
    <citation type="submission" date="2022-10" db="EMBL/GenBank/DDBJ databases">
        <title>WGS assembly of Paspalum vaginatum 540-79.</title>
        <authorList>
            <person name="Sun G."/>
            <person name="Wase N."/>
            <person name="Shu S."/>
            <person name="Jenkins J."/>
            <person name="Zhou B."/>
            <person name="Torres-Rodriguez J."/>
            <person name="Chen C."/>
            <person name="Sandor L."/>
            <person name="Plott C."/>
            <person name="Yoshinga Y."/>
            <person name="Daum C."/>
            <person name="Qi P."/>
            <person name="Barry K."/>
            <person name="Lipzen A."/>
            <person name="Berry L."/>
            <person name="Pedersen C."/>
            <person name="Gottilla T."/>
            <person name="Foltz A."/>
            <person name="Yu H."/>
            <person name="O'Malley R."/>
            <person name="Zhang C."/>
            <person name="Devos K."/>
            <person name="Sigmon B."/>
            <person name="Yu B."/>
            <person name="Obata T."/>
            <person name="Schmutz J."/>
            <person name="Schnable J."/>
        </authorList>
    </citation>
    <scope>NUCLEOTIDE SEQUENCE [LARGE SCALE GENOMIC DNA]</scope>
    <source>
        <strain evidence="9">cv. 540-79</strain>
    </source>
</reference>
<dbReference type="Pfam" id="PF13920">
    <property type="entry name" value="zf-C3HC4_3"/>
    <property type="match status" value="1"/>
</dbReference>
<evidence type="ECO:0000313" key="9">
    <source>
        <dbReference type="Proteomes" id="UP001164776"/>
    </source>
</evidence>
<keyword evidence="5" id="KW-0175">Coiled coil</keyword>
<sequence length="408" mass="42496">MRRPARSPDAVHPRARLLSLPPSHAGCRHPSLPPSGHVASPPPPYITPRLRFTHHTHSLTFSPSPAFSSPPPATAKPVSFSWPGHTMALHARFGDLAAFFAPPCAGAGSLAPGDEQARAVRDYGAAPCHDGWCQDTCAAAAVQARSGLTCNAAPAELPPSRKRGREDADTGLLDRYVASLSAAETHEPVLPQRPPPPIRTVGVDSAAASTSGRPDLDLDMEVDALVRAECERLRASLARACERRRQALAAAAARALPGKEAELRALRRRAAELEERARRAGAEARAWRGAARAHEAAAAGLRATLAALLRPAAPQAQRQHLSAEEGFGDSSAAAAEDAESCCFVAADAAGDARAARSGRACRACGAGEASVLVLPCRHLCLCKACEPRADACPVCGGDKNASIHVAAG</sequence>
<protein>
    <recommendedName>
        <fullName evidence="7">RING-type domain-containing protein</fullName>
    </recommendedName>
</protein>
<accession>A0A9W8CFJ8</accession>
<feature type="domain" description="RING-type" evidence="7">
    <location>
        <begin position="361"/>
        <end position="395"/>
    </location>
</feature>
<evidence type="ECO:0000259" key="7">
    <source>
        <dbReference type="PROSITE" id="PS50089"/>
    </source>
</evidence>
<feature type="region of interest" description="Disordered" evidence="6">
    <location>
        <begin position="1"/>
        <end position="40"/>
    </location>
</feature>
<dbReference type="PROSITE" id="PS50089">
    <property type="entry name" value="ZF_RING_2"/>
    <property type="match status" value="1"/>
</dbReference>
<dbReference type="AlphaFoldDB" id="A0A9W8CFJ8"/>